<evidence type="ECO:0000313" key="1">
    <source>
        <dbReference type="EMBL" id="CAB4187642.1"/>
    </source>
</evidence>
<accession>A0A6J5QV19</accession>
<dbReference type="EMBL" id="LR797111">
    <property type="protein sequence ID" value="CAB4187642.1"/>
    <property type="molecule type" value="Genomic_DNA"/>
</dbReference>
<organism evidence="1">
    <name type="scientific">uncultured Caudovirales phage</name>
    <dbReference type="NCBI Taxonomy" id="2100421"/>
    <lineage>
        <taxon>Viruses</taxon>
        <taxon>Duplodnaviria</taxon>
        <taxon>Heunggongvirae</taxon>
        <taxon>Uroviricota</taxon>
        <taxon>Caudoviricetes</taxon>
        <taxon>Peduoviridae</taxon>
        <taxon>Maltschvirus</taxon>
        <taxon>Maltschvirus maltsch</taxon>
    </lineage>
</organism>
<sequence length="69" mass="8041">MKLSELIDKMRTDRPDEWSMDELARKARHLEDALMDARSGMRYIRETHGNLYGVGFDRVEEKATKALDA</sequence>
<reference evidence="1" key="1">
    <citation type="submission" date="2020-05" db="EMBL/GenBank/DDBJ databases">
        <authorList>
            <person name="Chiriac C."/>
            <person name="Salcher M."/>
            <person name="Ghai R."/>
            <person name="Kavagutti S V."/>
        </authorList>
    </citation>
    <scope>NUCLEOTIDE SEQUENCE</scope>
</reference>
<name>A0A6J5QV19_9CAUD</name>
<proteinExistence type="predicted"/>
<protein>
    <submittedName>
        <fullName evidence="1">Uncharacterized protein</fullName>
    </submittedName>
</protein>
<gene>
    <name evidence="1" type="ORF">UFOVP1155_48</name>
</gene>